<evidence type="ECO:0000313" key="1">
    <source>
        <dbReference type="EMBL" id="MFC3834007.1"/>
    </source>
</evidence>
<keyword evidence="2" id="KW-1185">Reference proteome</keyword>
<dbReference type="EMBL" id="JBHRZG010000016">
    <property type="protein sequence ID" value="MFC3834007.1"/>
    <property type="molecule type" value="Genomic_DNA"/>
</dbReference>
<sequence>MQHTATSPGTLTIGLHKDVCTVYWRGSPVALSHKWVVFYTLLAVHIDRHVSTDEICDHHPWSRLSPHIAGRDMWRFTTTQELRFFGQRITQSPARQASKLFTLNLDAARHLQFEPSRPAIADHLRTLRAQRNAISMELSECTLLLYAGLVDQSHARLLEVRGRTLDVNERAHTETLITMCVDEQQGVHGTAAQLPTLHALLAQPGLNRINRARLLIRLARHATLSSDVAAQAHFDDLRSLLVPEDGVEFCQYHINYGLFLRRGGKLEQAIHHQRVAHDAAQNAQWWYGVYAARSNLALTHLSVADDSPPLARRAHLERALDWAMRASTTATLTRQSISQAVAAVLVVRAYRLLGQYDRARHWLTVAQLYPPLPDQADHLAVTFDELALIEEACGNHFLADVARRTARHLRES</sequence>
<reference evidence="2" key="1">
    <citation type="journal article" date="2019" name="Int. J. Syst. Evol. Microbiol.">
        <title>The Global Catalogue of Microorganisms (GCM) 10K type strain sequencing project: providing services to taxonomists for standard genome sequencing and annotation.</title>
        <authorList>
            <consortium name="The Broad Institute Genomics Platform"/>
            <consortium name="The Broad Institute Genome Sequencing Center for Infectious Disease"/>
            <person name="Wu L."/>
            <person name="Ma J."/>
        </authorList>
    </citation>
    <scope>NUCLEOTIDE SEQUENCE [LARGE SCALE GENOMIC DNA]</scope>
    <source>
        <strain evidence="2">CCTCC AB 2017081</strain>
    </source>
</reference>
<gene>
    <name evidence="1" type="ORF">ACFOSB_14160</name>
</gene>
<dbReference type="InterPro" id="IPR011990">
    <property type="entry name" value="TPR-like_helical_dom_sf"/>
</dbReference>
<comment type="caution">
    <text evidence="1">The sequence shown here is derived from an EMBL/GenBank/DDBJ whole genome shotgun (WGS) entry which is preliminary data.</text>
</comment>
<accession>A0ABV7ZBF4</accession>
<proteinExistence type="predicted"/>
<dbReference type="RefSeq" id="WP_322472940.1">
    <property type="nucleotide sequence ID" value="NZ_JBHRZG010000016.1"/>
</dbReference>
<protein>
    <submittedName>
        <fullName evidence="1">Uncharacterized protein</fullName>
    </submittedName>
</protein>
<organism evidence="1 2">
    <name type="scientific">Deinococcus rufus</name>
    <dbReference type="NCBI Taxonomy" id="2136097"/>
    <lineage>
        <taxon>Bacteria</taxon>
        <taxon>Thermotogati</taxon>
        <taxon>Deinococcota</taxon>
        <taxon>Deinococci</taxon>
        <taxon>Deinococcales</taxon>
        <taxon>Deinococcaceae</taxon>
        <taxon>Deinococcus</taxon>
    </lineage>
</organism>
<dbReference type="Proteomes" id="UP001595803">
    <property type="component" value="Unassembled WGS sequence"/>
</dbReference>
<dbReference type="SUPFAM" id="SSF48452">
    <property type="entry name" value="TPR-like"/>
    <property type="match status" value="1"/>
</dbReference>
<name>A0ABV7ZBF4_9DEIO</name>
<evidence type="ECO:0000313" key="2">
    <source>
        <dbReference type="Proteomes" id="UP001595803"/>
    </source>
</evidence>